<reference evidence="2" key="2">
    <citation type="submission" date="2022-01" db="EMBL/GenBank/DDBJ databases">
        <authorList>
            <person name="Yamashiro T."/>
            <person name="Shiraishi A."/>
            <person name="Satake H."/>
            <person name="Nakayama K."/>
        </authorList>
    </citation>
    <scope>NUCLEOTIDE SEQUENCE</scope>
</reference>
<proteinExistence type="predicted"/>
<name>A0ABQ4ZVX1_9ASTR</name>
<feature type="compositionally biased region" description="Polar residues" evidence="1">
    <location>
        <begin position="75"/>
        <end position="89"/>
    </location>
</feature>
<evidence type="ECO:0000256" key="1">
    <source>
        <dbReference type="SAM" id="MobiDB-lite"/>
    </source>
</evidence>
<evidence type="ECO:0000313" key="2">
    <source>
        <dbReference type="EMBL" id="GJS93130.1"/>
    </source>
</evidence>
<feature type="compositionally biased region" description="Low complexity" evidence="1">
    <location>
        <begin position="136"/>
        <end position="164"/>
    </location>
</feature>
<feature type="region of interest" description="Disordered" evidence="1">
    <location>
        <begin position="136"/>
        <end position="196"/>
    </location>
</feature>
<comment type="caution">
    <text evidence="2">The sequence shown here is derived from an EMBL/GenBank/DDBJ whole genome shotgun (WGS) entry which is preliminary data.</text>
</comment>
<accession>A0ABQ4ZVX1</accession>
<dbReference type="Proteomes" id="UP001151760">
    <property type="component" value="Unassembled WGS sequence"/>
</dbReference>
<protein>
    <submittedName>
        <fullName evidence="2">Uncharacterized protein</fullName>
    </submittedName>
</protein>
<keyword evidence="3" id="KW-1185">Reference proteome</keyword>
<sequence length="236" mass="25499">MAISVISISSDSSEESVGTSTARVILFGTIPTTIPSIAPTTDLPVIHDDTPLMPTDTPTISPIVPIIPSIAPSRQYTSPFSCTNSSNSDTSERPPLQDPYEMYIAPPRLPRPTSVLVLHRAAAGFLLVRFHDSSLDSPSDSSSATSLDSHSDTSSDSPSRHSLSGHFISDSPCDLPTIISTRPSRKRRRSPTTSVPVASLVPEALSPIRADLLPPCKRINQRLIFQQLMNLLLDKY</sequence>
<reference evidence="2" key="1">
    <citation type="journal article" date="2022" name="Int. J. Mol. Sci.">
        <title>Draft Genome of Tanacetum Coccineum: Genomic Comparison of Closely Related Tanacetum-Family Plants.</title>
        <authorList>
            <person name="Yamashiro T."/>
            <person name="Shiraishi A."/>
            <person name="Nakayama K."/>
            <person name="Satake H."/>
        </authorList>
    </citation>
    <scope>NUCLEOTIDE SEQUENCE</scope>
</reference>
<feature type="region of interest" description="Disordered" evidence="1">
    <location>
        <begin position="75"/>
        <end position="100"/>
    </location>
</feature>
<evidence type="ECO:0000313" key="3">
    <source>
        <dbReference type="Proteomes" id="UP001151760"/>
    </source>
</evidence>
<organism evidence="2 3">
    <name type="scientific">Tanacetum coccineum</name>
    <dbReference type="NCBI Taxonomy" id="301880"/>
    <lineage>
        <taxon>Eukaryota</taxon>
        <taxon>Viridiplantae</taxon>
        <taxon>Streptophyta</taxon>
        <taxon>Embryophyta</taxon>
        <taxon>Tracheophyta</taxon>
        <taxon>Spermatophyta</taxon>
        <taxon>Magnoliopsida</taxon>
        <taxon>eudicotyledons</taxon>
        <taxon>Gunneridae</taxon>
        <taxon>Pentapetalae</taxon>
        <taxon>asterids</taxon>
        <taxon>campanulids</taxon>
        <taxon>Asterales</taxon>
        <taxon>Asteraceae</taxon>
        <taxon>Asteroideae</taxon>
        <taxon>Anthemideae</taxon>
        <taxon>Anthemidinae</taxon>
        <taxon>Tanacetum</taxon>
    </lineage>
</organism>
<dbReference type="EMBL" id="BQNB010011633">
    <property type="protein sequence ID" value="GJS93130.1"/>
    <property type="molecule type" value="Genomic_DNA"/>
</dbReference>
<gene>
    <name evidence="2" type="ORF">Tco_0800098</name>
</gene>